<reference evidence="3 4" key="1">
    <citation type="submission" date="2020-08" db="EMBL/GenBank/DDBJ databases">
        <title>Genomic Encyclopedia of Type Strains, Phase IV (KMG-IV): sequencing the most valuable type-strain genomes for metagenomic binning, comparative biology and taxonomic classification.</title>
        <authorList>
            <person name="Goeker M."/>
        </authorList>
    </citation>
    <scope>NUCLEOTIDE SEQUENCE [LARGE SCALE GENOMIC DNA]</scope>
    <source>
        <strain evidence="3 4">DSM 27203</strain>
    </source>
</reference>
<keyword evidence="4" id="KW-1185">Reference proteome</keyword>
<comment type="caution">
    <text evidence="3">The sequence shown here is derived from an EMBL/GenBank/DDBJ whole genome shotgun (WGS) entry which is preliminary data.</text>
</comment>
<gene>
    <name evidence="3" type="ORF">FHR23_003335</name>
</gene>
<dbReference type="Pfam" id="PF14014">
    <property type="entry name" value="DUF4230"/>
    <property type="match status" value="1"/>
</dbReference>
<feature type="transmembrane region" description="Helical" evidence="2">
    <location>
        <begin position="12"/>
        <end position="30"/>
    </location>
</feature>
<feature type="region of interest" description="Disordered" evidence="1">
    <location>
        <begin position="152"/>
        <end position="176"/>
    </location>
</feature>
<keyword evidence="2" id="KW-1133">Transmembrane helix</keyword>
<protein>
    <recommendedName>
        <fullName evidence="5">DUF4230 domain-containing protein</fullName>
    </recommendedName>
</protein>
<sequence length="237" mass="25691">MAQSVSRSTLNTIITVLATLLVLAVAYIGYGRYAERKLPTREEDGSAVTKLITARLSGSSELEVAELSGIIQSSAQDVRGFGMLKSDQIIKAPYSVGYFVDVSKIGPQDVEWVKDRHLLIVNAPDVTVGKPNIDEGARTMVRTEGLLVTRGASENLSQRTSASAEASAAREAQSPERIAQAREYARKAIARFLSVPLNRTGQGDTRIVVTFPSERASADGERWDVTKPIDEVLANRS</sequence>
<dbReference type="InterPro" id="IPR025324">
    <property type="entry name" value="DUF4230"/>
</dbReference>
<dbReference type="AlphaFoldDB" id="A0A840Z3I6"/>
<evidence type="ECO:0000256" key="2">
    <source>
        <dbReference type="SAM" id="Phobius"/>
    </source>
</evidence>
<keyword evidence="2" id="KW-0472">Membrane</keyword>
<dbReference type="RefSeq" id="WP_184006126.1">
    <property type="nucleotide sequence ID" value="NZ_BAABIF010000005.1"/>
</dbReference>
<evidence type="ECO:0000313" key="3">
    <source>
        <dbReference type="EMBL" id="MBB5720369.1"/>
    </source>
</evidence>
<feature type="compositionally biased region" description="Low complexity" evidence="1">
    <location>
        <begin position="157"/>
        <end position="172"/>
    </location>
</feature>
<keyword evidence="2" id="KW-0812">Transmembrane</keyword>
<organism evidence="3 4">
    <name type="scientific">Stakelama sediminis</name>
    <dbReference type="NCBI Taxonomy" id="463200"/>
    <lineage>
        <taxon>Bacteria</taxon>
        <taxon>Pseudomonadati</taxon>
        <taxon>Pseudomonadota</taxon>
        <taxon>Alphaproteobacteria</taxon>
        <taxon>Sphingomonadales</taxon>
        <taxon>Sphingomonadaceae</taxon>
        <taxon>Stakelama</taxon>
    </lineage>
</organism>
<dbReference type="Proteomes" id="UP000554342">
    <property type="component" value="Unassembled WGS sequence"/>
</dbReference>
<dbReference type="EMBL" id="JACIJI010000016">
    <property type="protein sequence ID" value="MBB5720369.1"/>
    <property type="molecule type" value="Genomic_DNA"/>
</dbReference>
<evidence type="ECO:0000256" key="1">
    <source>
        <dbReference type="SAM" id="MobiDB-lite"/>
    </source>
</evidence>
<evidence type="ECO:0000313" key="4">
    <source>
        <dbReference type="Proteomes" id="UP000554342"/>
    </source>
</evidence>
<evidence type="ECO:0008006" key="5">
    <source>
        <dbReference type="Google" id="ProtNLM"/>
    </source>
</evidence>
<proteinExistence type="predicted"/>
<accession>A0A840Z3I6</accession>
<name>A0A840Z3I6_9SPHN</name>